<dbReference type="InterPro" id="IPR036390">
    <property type="entry name" value="WH_DNA-bd_sf"/>
</dbReference>
<evidence type="ECO:0000256" key="2">
    <source>
        <dbReference type="ARBA" id="ARBA00023015"/>
    </source>
</evidence>
<sequence>MDRRDLSDLLLFQIVAEEGNFTRAALRLGRSQSAISQAIGALERRIGVPLLARTTRSVRPTEAGQRLLRSLSPGLRLIEEGLTELKEARSGVVGALRLTAVEYPARAIMIPLLTGFLERYPNVTVDLHVSDRLTDIVGAGFDAGIRLGAHLEQDMAVVPLGPDVRATVIASPDYFARRGKPKRLEDLADHSCLNYRMPSHGNLFRWSFLQGERRVEMAVKGPLVTNDAHVMIEAALAGNGLSYMFEPFVSEHLAAGRLETCLEEFCPLWSGYHLYYPGRNQKSAALAALIDYLQSSRRRGI</sequence>
<dbReference type="RefSeq" id="WP_390260657.1">
    <property type="nucleotide sequence ID" value="NZ_JBHUGH010000005.1"/>
</dbReference>
<dbReference type="Proteomes" id="UP001597353">
    <property type="component" value="Unassembled WGS sequence"/>
</dbReference>
<evidence type="ECO:0000256" key="3">
    <source>
        <dbReference type="ARBA" id="ARBA00023125"/>
    </source>
</evidence>
<evidence type="ECO:0000256" key="4">
    <source>
        <dbReference type="ARBA" id="ARBA00023163"/>
    </source>
</evidence>
<dbReference type="Pfam" id="PF03466">
    <property type="entry name" value="LysR_substrate"/>
    <property type="match status" value="1"/>
</dbReference>
<keyword evidence="3" id="KW-0238">DNA-binding</keyword>
<feature type="domain" description="HTH lysR-type" evidence="5">
    <location>
        <begin position="4"/>
        <end position="61"/>
    </location>
</feature>
<keyword evidence="4" id="KW-0804">Transcription</keyword>
<dbReference type="InterPro" id="IPR036388">
    <property type="entry name" value="WH-like_DNA-bd_sf"/>
</dbReference>
<evidence type="ECO:0000256" key="1">
    <source>
        <dbReference type="ARBA" id="ARBA00009437"/>
    </source>
</evidence>
<organism evidence="6 7">
    <name type="scientific">Halodurantibacterium flavum</name>
    <dbReference type="NCBI Taxonomy" id="1382802"/>
    <lineage>
        <taxon>Bacteria</taxon>
        <taxon>Pseudomonadati</taxon>
        <taxon>Pseudomonadota</taxon>
        <taxon>Alphaproteobacteria</taxon>
        <taxon>Rhodobacterales</taxon>
        <taxon>Paracoccaceae</taxon>
        <taxon>Halodurantibacterium</taxon>
    </lineage>
</organism>
<dbReference type="Gene3D" id="1.10.10.10">
    <property type="entry name" value="Winged helix-like DNA-binding domain superfamily/Winged helix DNA-binding domain"/>
    <property type="match status" value="1"/>
</dbReference>
<dbReference type="CDD" id="cd08474">
    <property type="entry name" value="PBP2_CrgA_like_5"/>
    <property type="match status" value="1"/>
</dbReference>
<dbReference type="PANTHER" id="PTHR30537">
    <property type="entry name" value="HTH-TYPE TRANSCRIPTIONAL REGULATOR"/>
    <property type="match status" value="1"/>
</dbReference>
<accession>A0ABW4S5Y4</accession>
<evidence type="ECO:0000313" key="6">
    <source>
        <dbReference type="EMBL" id="MFD1912214.1"/>
    </source>
</evidence>
<dbReference type="InterPro" id="IPR000847">
    <property type="entry name" value="LysR_HTH_N"/>
</dbReference>
<dbReference type="InterPro" id="IPR058163">
    <property type="entry name" value="LysR-type_TF_proteobact-type"/>
</dbReference>
<keyword evidence="2" id="KW-0805">Transcription regulation</keyword>
<dbReference type="PROSITE" id="PS50931">
    <property type="entry name" value="HTH_LYSR"/>
    <property type="match status" value="1"/>
</dbReference>
<dbReference type="PRINTS" id="PR00039">
    <property type="entry name" value="HTHLYSR"/>
</dbReference>
<dbReference type="EMBL" id="JBHUGH010000005">
    <property type="protein sequence ID" value="MFD1912214.1"/>
    <property type="molecule type" value="Genomic_DNA"/>
</dbReference>
<dbReference type="SUPFAM" id="SSF53850">
    <property type="entry name" value="Periplasmic binding protein-like II"/>
    <property type="match status" value="1"/>
</dbReference>
<name>A0ABW4S5Y4_9RHOB</name>
<dbReference type="Pfam" id="PF00126">
    <property type="entry name" value="HTH_1"/>
    <property type="match status" value="1"/>
</dbReference>
<keyword evidence="7" id="KW-1185">Reference proteome</keyword>
<dbReference type="Gene3D" id="3.40.190.290">
    <property type="match status" value="1"/>
</dbReference>
<dbReference type="SUPFAM" id="SSF46785">
    <property type="entry name" value="Winged helix' DNA-binding domain"/>
    <property type="match status" value="1"/>
</dbReference>
<evidence type="ECO:0000259" key="5">
    <source>
        <dbReference type="PROSITE" id="PS50931"/>
    </source>
</evidence>
<comment type="similarity">
    <text evidence="1">Belongs to the LysR transcriptional regulatory family.</text>
</comment>
<evidence type="ECO:0000313" key="7">
    <source>
        <dbReference type="Proteomes" id="UP001597353"/>
    </source>
</evidence>
<proteinExistence type="inferred from homology"/>
<protein>
    <submittedName>
        <fullName evidence="6">LysR family transcriptional regulator</fullName>
    </submittedName>
</protein>
<dbReference type="PANTHER" id="PTHR30537:SF1">
    <property type="entry name" value="HTH-TYPE TRANSCRIPTIONAL REGULATOR PGRR"/>
    <property type="match status" value="1"/>
</dbReference>
<gene>
    <name evidence="6" type="ORF">ACFSGJ_08300</name>
</gene>
<dbReference type="InterPro" id="IPR005119">
    <property type="entry name" value="LysR_subst-bd"/>
</dbReference>
<reference evidence="7" key="1">
    <citation type="journal article" date="2019" name="Int. J. Syst. Evol. Microbiol.">
        <title>The Global Catalogue of Microorganisms (GCM) 10K type strain sequencing project: providing services to taxonomists for standard genome sequencing and annotation.</title>
        <authorList>
            <consortium name="The Broad Institute Genomics Platform"/>
            <consortium name="The Broad Institute Genome Sequencing Center for Infectious Disease"/>
            <person name="Wu L."/>
            <person name="Ma J."/>
        </authorList>
    </citation>
    <scope>NUCLEOTIDE SEQUENCE [LARGE SCALE GENOMIC DNA]</scope>
    <source>
        <strain evidence="7">CGMCC 4.7242</strain>
    </source>
</reference>
<comment type="caution">
    <text evidence="6">The sequence shown here is derived from an EMBL/GenBank/DDBJ whole genome shotgun (WGS) entry which is preliminary data.</text>
</comment>